<evidence type="ECO:0000259" key="4">
    <source>
        <dbReference type="PROSITE" id="PS51379"/>
    </source>
</evidence>
<dbReference type="RefSeq" id="WP_090750140.1">
    <property type="nucleotide sequence ID" value="NZ_CZQA01000010.1"/>
</dbReference>
<organism evidence="5 6">
    <name type="scientific">Candidatus Nitrospira nitrosa</name>
    <dbReference type="NCBI Taxonomy" id="1742972"/>
    <lineage>
        <taxon>Bacteria</taxon>
        <taxon>Pseudomonadati</taxon>
        <taxon>Nitrospirota</taxon>
        <taxon>Nitrospiria</taxon>
        <taxon>Nitrospirales</taxon>
        <taxon>Nitrospiraceae</taxon>
        <taxon>Nitrospira</taxon>
    </lineage>
</organism>
<keyword evidence="1" id="KW-0479">Metal-binding</keyword>
<dbReference type="PROSITE" id="PS00198">
    <property type="entry name" value="4FE4S_FER_1"/>
    <property type="match status" value="1"/>
</dbReference>
<evidence type="ECO:0000256" key="2">
    <source>
        <dbReference type="ARBA" id="ARBA00023004"/>
    </source>
</evidence>
<evidence type="ECO:0000313" key="5">
    <source>
        <dbReference type="EMBL" id="CUS37652.1"/>
    </source>
</evidence>
<dbReference type="InterPro" id="IPR017896">
    <property type="entry name" value="4Fe4S_Fe-S-bd"/>
</dbReference>
<dbReference type="OrthoDB" id="9803397at2"/>
<reference evidence="5 6" key="1">
    <citation type="submission" date="2015-10" db="EMBL/GenBank/DDBJ databases">
        <authorList>
            <person name="Gilbert D.G."/>
        </authorList>
    </citation>
    <scope>NUCLEOTIDE SEQUENCE [LARGE SCALE GENOMIC DNA]</scope>
    <source>
        <strain evidence="5">COMA1</strain>
    </source>
</reference>
<accession>A0A0S4LNQ2</accession>
<proteinExistence type="predicted"/>
<dbReference type="Proteomes" id="UP000199032">
    <property type="component" value="Unassembled WGS sequence"/>
</dbReference>
<dbReference type="GO" id="GO:0051536">
    <property type="term" value="F:iron-sulfur cluster binding"/>
    <property type="evidence" value="ECO:0007669"/>
    <property type="project" value="UniProtKB-KW"/>
</dbReference>
<dbReference type="PROSITE" id="PS51379">
    <property type="entry name" value="4FE4S_FER_2"/>
    <property type="match status" value="1"/>
</dbReference>
<dbReference type="EMBL" id="CZQA01000010">
    <property type="protein sequence ID" value="CUS37652.1"/>
    <property type="molecule type" value="Genomic_DNA"/>
</dbReference>
<name>A0A0S4LNQ2_9BACT</name>
<gene>
    <name evidence="5" type="primary">yfhL</name>
    <name evidence="5" type="ORF">COMA1_40179</name>
</gene>
<dbReference type="GO" id="GO:0046872">
    <property type="term" value="F:metal ion binding"/>
    <property type="evidence" value="ECO:0007669"/>
    <property type="project" value="UniProtKB-KW"/>
</dbReference>
<evidence type="ECO:0000256" key="3">
    <source>
        <dbReference type="ARBA" id="ARBA00023014"/>
    </source>
</evidence>
<dbReference type="Gene3D" id="3.30.70.20">
    <property type="match status" value="1"/>
</dbReference>
<dbReference type="SUPFAM" id="SSF54862">
    <property type="entry name" value="4Fe-4S ferredoxins"/>
    <property type="match status" value="1"/>
</dbReference>
<dbReference type="STRING" id="1742972.COMA1_40179"/>
<evidence type="ECO:0000313" key="6">
    <source>
        <dbReference type="Proteomes" id="UP000199032"/>
    </source>
</evidence>
<dbReference type="InterPro" id="IPR017900">
    <property type="entry name" value="4Fe4S_Fe_S_CS"/>
</dbReference>
<feature type="domain" description="4Fe-4S ferredoxin-type" evidence="4">
    <location>
        <begin position="1"/>
        <end position="29"/>
    </location>
</feature>
<sequence length="115" mass="12497">MALLINNNCISCDACLAACPNQAIFEKRGDAESNGYRVSAGQGLDGTTYVISHDRCTECVGHFAEPQCASACPIGDCCVPDPQFPESTGVLLERARRLHPHKEIRYDMVWPGVRG</sequence>
<dbReference type="Pfam" id="PF12838">
    <property type="entry name" value="Fer4_7"/>
    <property type="match status" value="1"/>
</dbReference>
<dbReference type="AlphaFoldDB" id="A0A0S4LNQ2"/>
<keyword evidence="2" id="KW-0408">Iron</keyword>
<keyword evidence="3" id="KW-0411">Iron-sulfur</keyword>
<protein>
    <submittedName>
        <fullName evidence="5">4Fe-4S ferredoxin</fullName>
    </submittedName>
</protein>
<keyword evidence="6" id="KW-1185">Reference proteome</keyword>
<evidence type="ECO:0000256" key="1">
    <source>
        <dbReference type="ARBA" id="ARBA00022723"/>
    </source>
</evidence>